<dbReference type="AlphaFoldDB" id="A0A399FUX4"/>
<dbReference type="InterPro" id="IPR046348">
    <property type="entry name" value="SIS_dom_sf"/>
</dbReference>
<accession>A0A399FUX4</accession>
<dbReference type="CDD" id="cd05017">
    <property type="entry name" value="SIS_PGI_PMI_1"/>
    <property type="match status" value="1"/>
</dbReference>
<dbReference type="Proteomes" id="UP000266287">
    <property type="component" value="Unassembled WGS sequence"/>
</dbReference>
<organism evidence="4 5">
    <name type="scientific">candidate division NPL-UPA2 bacterium Unc8</name>
    <dbReference type="NCBI Taxonomy" id="1980939"/>
    <lineage>
        <taxon>Bacteria</taxon>
    </lineage>
</organism>
<dbReference type="InterPro" id="IPR019490">
    <property type="entry name" value="Glu6P/Mann6P_isomerase_C"/>
</dbReference>
<sequence length="346" mass="38880">MLMQIKETDSSDMLTILLNFPQQWEEARRIGKEFSPPDYKELKKIVITGLGGSAIGGDILRLYLNSELELPIFVNRDYTLPRFVDDTTLFMAVSYSGNTEETLSAYKHAKEVRAKIAAVSSGGTLSKLCHQDGFPVTTVPPGLPPRTALGYLFLPTLITLQKLGLVKDKQDEIEETLLLLRKLSSEYAPASSENQPYKLALKLKGKIPIVYQSEALGAVGLRWKTQINENSKILAYTVNFPEMNHNEIVGWERRNIAPMANFKPLILRDKGEDGRIVRRIDITKSIIGGEFEEIWSRGESLLARLFSLIYYGDFLSFYLAILAGVDPTPVKPIDTLKRELAKETPQ</sequence>
<dbReference type="Gene3D" id="3.40.50.10490">
    <property type="entry name" value="Glucose-6-phosphate isomerase like protein, domain 1"/>
    <property type="match status" value="2"/>
</dbReference>
<evidence type="ECO:0000256" key="1">
    <source>
        <dbReference type="ARBA" id="ARBA00010523"/>
    </source>
</evidence>
<evidence type="ECO:0000256" key="2">
    <source>
        <dbReference type="ARBA" id="ARBA00023235"/>
    </source>
</evidence>
<dbReference type="SUPFAM" id="SSF53697">
    <property type="entry name" value="SIS domain"/>
    <property type="match status" value="1"/>
</dbReference>
<feature type="domain" description="SIS" evidence="3">
    <location>
        <begin position="30"/>
        <end position="183"/>
    </location>
</feature>
<dbReference type="NCBIfam" id="NF006423">
    <property type="entry name" value="PRK08674.1-2"/>
    <property type="match status" value="1"/>
</dbReference>
<dbReference type="GO" id="GO:0097367">
    <property type="term" value="F:carbohydrate derivative binding"/>
    <property type="evidence" value="ECO:0007669"/>
    <property type="project" value="InterPro"/>
</dbReference>
<comment type="caution">
    <text evidence="4">The sequence shown here is derived from an EMBL/GenBank/DDBJ whole genome shotgun (WGS) entry which is preliminary data.</text>
</comment>
<keyword evidence="2 4" id="KW-0413">Isomerase</keyword>
<dbReference type="GO" id="GO:0005975">
    <property type="term" value="P:carbohydrate metabolic process"/>
    <property type="evidence" value="ECO:0007669"/>
    <property type="project" value="InterPro"/>
</dbReference>
<evidence type="ECO:0000313" key="5">
    <source>
        <dbReference type="Proteomes" id="UP000266287"/>
    </source>
</evidence>
<dbReference type="NCBIfam" id="NF006426">
    <property type="entry name" value="PRK08674.1-6"/>
    <property type="match status" value="1"/>
</dbReference>
<gene>
    <name evidence="4" type="ORF">B9J77_04240</name>
</gene>
<name>A0A399FUX4_UNCN2</name>
<evidence type="ECO:0000259" key="3">
    <source>
        <dbReference type="PROSITE" id="PS51464"/>
    </source>
</evidence>
<proteinExistence type="inferred from homology"/>
<dbReference type="PROSITE" id="PS51464">
    <property type="entry name" value="SIS"/>
    <property type="match status" value="1"/>
</dbReference>
<dbReference type="GO" id="GO:0004347">
    <property type="term" value="F:glucose-6-phosphate isomerase activity"/>
    <property type="evidence" value="ECO:0007669"/>
    <property type="project" value="InterPro"/>
</dbReference>
<dbReference type="GO" id="GO:0004476">
    <property type="term" value="F:mannose-6-phosphate isomerase activity"/>
    <property type="evidence" value="ECO:0007669"/>
    <property type="project" value="InterPro"/>
</dbReference>
<evidence type="ECO:0000313" key="4">
    <source>
        <dbReference type="EMBL" id="RIH99860.1"/>
    </source>
</evidence>
<comment type="similarity">
    <text evidence="1">Belongs to the PGI/PMI family.</text>
</comment>
<dbReference type="CDD" id="cd05637">
    <property type="entry name" value="SIS_PGI_PMI_2"/>
    <property type="match status" value="1"/>
</dbReference>
<reference evidence="4 5" key="1">
    <citation type="submission" date="2018-08" db="EMBL/GenBank/DDBJ databases">
        <title>Draft genome of candidate division NPL-UPA2 bacterium Unc8 that adapted to ultra-basic serpentinizing groundwater.</title>
        <authorList>
            <person name="Ishii S."/>
            <person name="Suzuki S."/>
            <person name="Nealson K.H."/>
        </authorList>
    </citation>
    <scope>NUCLEOTIDE SEQUENCE [LARGE SCALE GENOMIC DNA]</scope>
    <source>
        <strain evidence="4">Unc8</strain>
    </source>
</reference>
<dbReference type="InterPro" id="IPR001347">
    <property type="entry name" value="SIS_dom"/>
</dbReference>
<protein>
    <submittedName>
        <fullName evidence="4">Bifunctional phosphoglucose/phosphomannose isomerase</fullName>
    </submittedName>
</protein>
<dbReference type="Pfam" id="PF10432">
    <property type="entry name" value="bact-PGI_C"/>
    <property type="match status" value="1"/>
</dbReference>
<dbReference type="EMBL" id="NDHY01000010">
    <property type="protein sequence ID" value="RIH99860.1"/>
    <property type="molecule type" value="Genomic_DNA"/>
</dbReference>
<dbReference type="Pfam" id="PF01380">
    <property type="entry name" value="SIS"/>
    <property type="match status" value="1"/>
</dbReference>
<dbReference type="NCBIfam" id="TIGR02128">
    <property type="entry name" value="G6PI_arch"/>
    <property type="match status" value="1"/>
</dbReference>
<dbReference type="InterPro" id="IPR035484">
    <property type="entry name" value="SIS_PGI/PMI_1"/>
</dbReference>
<dbReference type="GO" id="GO:1901135">
    <property type="term" value="P:carbohydrate derivative metabolic process"/>
    <property type="evidence" value="ECO:0007669"/>
    <property type="project" value="InterPro"/>
</dbReference>